<evidence type="ECO:0000313" key="1">
    <source>
        <dbReference type="EMBL" id="KAI4383349.1"/>
    </source>
</evidence>
<sequence length="476" mass="52808">MEDKGLNFGHPLHSTRPLPSYKSELNSGPLCSPGTVPFGWEKTPGMPKFPALTDSRDSSFEDCITEEEDDPTTATSTCLEDEDEDDDDGDGGVVYSDAPEELSRTESFFFNCSLGGISGFEEGADARPLGFMSGDPKVQDLMMGRFLPAAQAMAAETPTHVGRKQTTRVEETSHVSRVRNAPVQLRYWECRPDLSPNYAPELYSGVETENEDEDEDRDSSILEDRPMRGCWFLRRFCIKAPFCITNGVPAPNLKAAYHINKVHNASSNEPFNTWLKQKYASPARSLKVKICDLGWSSSKGSTSPILENPPLATKVPMHCSRPRFSTDGGRTVVSGTDTKMRNDPLPSEKPSTSFRDLLAQENKEWNSRSNFPSVEKNPYGGIKDETDYRSPAVIHPIFSVRNPDHSSRQQGKVESIKNRTPERAGGKKENSRGRCSNILLSPPLPDSPSESWLVRTLPFTPSPRRGGDHILRPPPT</sequence>
<name>A0ACB9RWY7_9MYRT</name>
<gene>
    <name evidence="1" type="ORF">MLD38_009198</name>
</gene>
<proteinExistence type="predicted"/>
<accession>A0ACB9RWY7</accession>
<comment type="caution">
    <text evidence="1">The sequence shown here is derived from an EMBL/GenBank/DDBJ whole genome shotgun (WGS) entry which is preliminary data.</text>
</comment>
<protein>
    <submittedName>
        <fullName evidence="1">Uncharacterized protein</fullName>
    </submittedName>
</protein>
<reference evidence="2" key="1">
    <citation type="journal article" date="2023" name="Front. Plant Sci.">
        <title>Chromosomal-level genome assembly of Melastoma candidum provides insights into trichome evolution.</title>
        <authorList>
            <person name="Zhong Y."/>
            <person name="Wu W."/>
            <person name="Sun C."/>
            <person name="Zou P."/>
            <person name="Liu Y."/>
            <person name="Dai S."/>
            <person name="Zhou R."/>
        </authorList>
    </citation>
    <scope>NUCLEOTIDE SEQUENCE [LARGE SCALE GENOMIC DNA]</scope>
</reference>
<organism evidence="1 2">
    <name type="scientific">Melastoma candidum</name>
    <dbReference type="NCBI Taxonomy" id="119954"/>
    <lineage>
        <taxon>Eukaryota</taxon>
        <taxon>Viridiplantae</taxon>
        <taxon>Streptophyta</taxon>
        <taxon>Embryophyta</taxon>
        <taxon>Tracheophyta</taxon>
        <taxon>Spermatophyta</taxon>
        <taxon>Magnoliopsida</taxon>
        <taxon>eudicotyledons</taxon>
        <taxon>Gunneridae</taxon>
        <taxon>Pentapetalae</taxon>
        <taxon>rosids</taxon>
        <taxon>malvids</taxon>
        <taxon>Myrtales</taxon>
        <taxon>Melastomataceae</taxon>
        <taxon>Melastomatoideae</taxon>
        <taxon>Melastomateae</taxon>
        <taxon>Melastoma</taxon>
    </lineage>
</organism>
<keyword evidence="2" id="KW-1185">Reference proteome</keyword>
<dbReference type="EMBL" id="CM042882">
    <property type="protein sequence ID" value="KAI4383349.1"/>
    <property type="molecule type" value="Genomic_DNA"/>
</dbReference>
<dbReference type="Proteomes" id="UP001057402">
    <property type="component" value="Chromosome 3"/>
</dbReference>
<evidence type="ECO:0000313" key="2">
    <source>
        <dbReference type="Proteomes" id="UP001057402"/>
    </source>
</evidence>